<reference evidence="1 2" key="1">
    <citation type="submission" date="2022-11" db="EMBL/GenBank/DDBJ databases">
        <title>Minimal conservation of predation-associated metabolite biosynthetic gene clusters underscores biosynthetic potential of Myxococcota including descriptions for ten novel species: Archangium lansinium sp. nov., Myxococcus landrumus sp. nov., Nannocystis bai.</title>
        <authorList>
            <person name="Ahearne A."/>
            <person name="Stevens C."/>
            <person name="Phillips K."/>
        </authorList>
    </citation>
    <scope>NUCLEOTIDE SEQUENCE [LARGE SCALE GENOMIC DNA]</scope>
    <source>
        <strain evidence="1 2">MIWBW</strain>
    </source>
</reference>
<keyword evidence="2" id="KW-1185">Reference proteome</keyword>
<dbReference type="EMBL" id="JAPNKA010000001">
    <property type="protein sequence ID" value="MCY1076462.1"/>
    <property type="molecule type" value="Genomic_DNA"/>
</dbReference>
<name>A0ABT4A662_9BACT</name>
<organism evidence="1 2">
    <name type="scientific">Archangium lansingense</name>
    <dbReference type="NCBI Taxonomy" id="2995310"/>
    <lineage>
        <taxon>Bacteria</taxon>
        <taxon>Pseudomonadati</taxon>
        <taxon>Myxococcota</taxon>
        <taxon>Myxococcia</taxon>
        <taxon>Myxococcales</taxon>
        <taxon>Cystobacterineae</taxon>
        <taxon>Archangiaceae</taxon>
        <taxon>Archangium</taxon>
    </lineage>
</organism>
<evidence type="ECO:0000313" key="2">
    <source>
        <dbReference type="Proteomes" id="UP001207654"/>
    </source>
</evidence>
<dbReference type="RefSeq" id="WP_267535350.1">
    <property type="nucleotide sequence ID" value="NZ_JAPNKA010000001.1"/>
</dbReference>
<evidence type="ECO:0000313" key="1">
    <source>
        <dbReference type="EMBL" id="MCY1076462.1"/>
    </source>
</evidence>
<dbReference type="Proteomes" id="UP001207654">
    <property type="component" value="Unassembled WGS sequence"/>
</dbReference>
<protein>
    <recommendedName>
        <fullName evidence="3">HNH endonuclease</fullName>
    </recommendedName>
</protein>
<dbReference type="Gene3D" id="1.10.30.50">
    <property type="match status" value="1"/>
</dbReference>
<dbReference type="InterPro" id="IPR003615">
    <property type="entry name" value="HNH_nuc"/>
</dbReference>
<sequence length="253" mass="29890">MIRVDRGAEPHELPEIRRNERDRFRVVFASRGFDRDALGTRYTEVKEILWRSQRFKCCYCEKLCEVAGNDLEHYRPASLYWWLAWTWENLLLACPNCNRWAKNDEFPLVDETARLRPEEDAPRSEQPQLVDPAAEDPLDAIQFVLDAASGRWLPRPRGASVRGAETIRVLSLDRQALLELFQRHVSQYVMPEVEHLRELMRIGNEQAVRDAWNRWVPRVLQRTAYYAALTYDVLEHYFPDGERQRWGLALPRP</sequence>
<evidence type="ECO:0008006" key="3">
    <source>
        <dbReference type="Google" id="ProtNLM"/>
    </source>
</evidence>
<proteinExistence type="predicted"/>
<dbReference type="CDD" id="cd00085">
    <property type="entry name" value="HNHc"/>
    <property type="match status" value="1"/>
</dbReference>
<comment type="caution">
    <text evidence="1">The sequence shown here is derived from an EMBL/GenBank/DDBJ whole genome shotgun (WGS) entry which is preliminary data.</text>
</comment>
<gene>
    <name evidence="1" type="ORF">OV287_18455</name>
</gene>
<accession>A0ABT4A662</accession>